<proteinExistence type="predicted"/>
<keyword evidence="2" id="KW-1185">Reference proteome</keyword>
<dbReference type="Proteomes" id="UP000649617">
    <property type="component" value="Unassembled WGS sequence"/>
</dbReference>
<dbReference type="EMBL" id="CAJNIZ010001394">
    <property type="protein sequence ID" value="CAE7190080.1"/>
    <property type="molecule type" value="Genomic_DNA"/>
</dbReference>
<organism evidence="1 2">
    <name type="scientific">Symbiodinium pilosum</name>
    <name type="common">Dinoflagellate</name>
    <dbReference type="NCBI Taxonomy" id="2952"/>
    <lineage>
        <taxon>Eukaryota</taxon>
        <taxon>Sar</taxon>
        <taxon>Alveolata</taxon>
        <taxon>Dinophyceae</taxon>
        <taxon>Suessiales</taxon>
        <taxon>Symbiodiniaceae</taxon>
        <taxon>Symbiodinium</taxon>
    </lineage>
</organism>
<gene>
    <name evidence="1" type="ORF">SPIL2461_LOCUS1442</name>
</gene>
<name>A0A812IX91_SYMPI</name>
<reference evidence="1" key="1">
    <citation type="submission" date="2021-02" db="EMBL/GenBank/DDBJ databases">
        <authorList>
            <person name="Dougan E. K."/>
            <person name="Rhodes N."/>
            <person name="Thang M."/>
            <person name="Chan C."/>
        </authorList>
    </citation>
    <scope>NUCLEOTIDE SEQUENCE</scope>
</reference>
<dbReference type="AlphaFoldDB" id="A0A812IX91"/>
<protein>
    <submittedName>
        <fullName evidence="1">Uncharacterized protein</fullName>
    </submittedName>
</protein>
<comment type="caution">
    <text evidence="1">The sequence shown here is derived from an EMBL/GenBank/DDBJ whole genome shotgun (WGS) entry which is preliminary data.</text>
</comment>
<accession>A0A812IX91</accession>
<evidence type="ECO:0000313" key="2">
    <source>
        <dbReference type="Proteomes" id="UP000649617"/>
    </source>
</evidence>
<sequence length="149" mass="16905">ALVAERKRAELEDLDAEQRKRQTVEEQCMLLRALLDMVTGSGELSKSATASLVQQLAGLERLSEEHPLAWSLLAQQAERNGVARRELLECCNQELRRRRHSAEELLDKERLPQLLKALEAENVLPSGWKVPEDSGLTSRLQRAVLRDRS</sequence>
<evidence type="ECO:0000313" key="1">
    <source>
        <dbReference type="EMBL" id="CAE7190080.1"/>
    </source>
</evidence>
<dbReference type="OrthoDB" id="10350211at2759"/>
<feature type="non-terminal residue" evidence="1">
    <location>
        <position position="149"/>
    </location>
</feature>